<gene>
    <name evidence="7" type="ORF">JOQ06_019524</name>
</gene>
<dbReference type="InterPro" id="IPR026521">
    <property type="entry name" value="THAP2"/>
</dbReference>
<dbReference type="Pfam" id="PF05485">
    <property type="entry name" value="THAP"/>
    <property type="match status" value="1"/>
</dbReference>
<dbReference type="SMART" id="SM00980">
    <property type="entry name" value="THAP"/>
    <property type="match status" value="1"/>
</dbReference>
<dbReference type="SUPFAM" id="SSF57716">
    <property type="entry name" value="Glucocorticoid receptor-like (DNA-binding domain)"/>
    <property type="match status" value="1"/>
</dbReference>
<sequence>MRKKWEVALRREGFTASESSVICSEHFKQDEFDRTGQIVRLRDGVIPSSFSFPVHLQRAIVVIADTSLYVYVVVARPYVESSNVGGGWEGATVGSGAGEPGGGTAAQGNCYPGGSSLERASERTENVVLRRHDPLCNTSTFGRELVGLVVFPNKMWAGGQDPLCTGLHSGGLQSGFWMPFVMSLGYLVNTSTLCIILTPQLCDSGGYVESYLRLSVRSDREFFDKA</sequence>
<evidence type="ECO:0000256" key="3">
    <source>
        <dbReference type="ARBA" id="ARBA00022833"/>
    </source>
</evidence>
<comment type="caution">
    <text evidence="7">The sequence shown here is derived from an EMBL/GenBank/DDBJ whole genome shotgun (WGS) entry which is preliminary data.</text>
</comment>
<keyword evidence="4 5" id="KW-0238">DNA-binding</keyword>
<evidence type="ECO:0000256" key="5">
    <source>
        <dbReference type="PROSITE-ProRule" id="PRU00309"/>
    </source>
</evidence>
<dbReference type="PANTHER" id="PTHR47696">
    <property type="entry name" value="THAP DOMAIN-CONTAINING PROTEIN 2"/>
    <property type="match status" value="1"/>
</dbReference>
<evidence type="ECO:0000256" key="1">
    <source>
        <dbReference type="ARBA" id="ARBA00022723"/>
    </source>
</evidence>
<protein>
    <recommendedName>
        <fullName evidence="6">THAP-type domain-containing protein</fullName>
    </recommendedName>
</protein>
<evidence type="ECO:0000256" key="4">
    <source>
        <dbReference type="ARBA" id="ARBA00023125"/>
    </source>
</evidence>
<dbReference type="GO" id="GO:0008270">
    <property type="term" value="F:zinc ion binding"/>
    <property type="evidence" value="ECO:0007669"/>
    <property type="project" value="UniProtKB-KW"/>
</dbReference>
<proteinExistence type="predicted"/>
<keyword evidence="2 5" id="KW-0863">Zinc-finger</keyword>
<accession>A0AAD6AD80</accession>
<evidence type="ECO:0000313" key="7">
    <source>
        <dbReference type="EMBL" id="KAJ4923044.1"/>
    </source>
</evidence>
<reference evidence="7" key="1">
    <citation type="submission" date="2022-11" db="EMBL/GenBank/DDBJ databases">
        <title>Chromosome-level genome of Pogonophryne albipinna.</title>
        <authorList>
            <person name="Jo E."/>
        </authorList>
    </citation>
    <scope>NUCLEOTIDE SEQUENCE</scope>
    <source>
        <strain evidence="7">SGF0006</strain>
        <tissue evidence="7">Muscle</tissue>
    </source>
</reference>
<dbReference type="InterPro" id="IPR006612">
    <property type="entry name" value="THAP_Znf"/>
</dbReference>
<feature type="domain" description="THAP-type" evidence="6">
    <location>
        <begin position="1"/>
        <end position="50"/>
    </location>
</feature>
<dbReference type="Proteomes" id="UP001219934">
    <property type="component" value="Unassembled WGS sequence"/>
</dbReference>
<dbReference type="PANTHER" id="PTHR47696:SF1">
    <property type="entry name" value="THAP DOMAIN-CONTAINING PROTEIN 2"/>
    <property type="match status" value="1"/>
</dbReference>
<dbReference type="AlphaFoldDB" id="A0AAD6AD80"/>
<name>A0AAD6AD80_9TELE</name>
<evidence type="ECO:0000313" key="8">
    <source>
        <dbReference type="Proteomes" id="UP001219934"/>
    </source>
</evidence>
<dbReference type="GO" id="GO:0003677">
    <property type="term" value="F:DNA binding"/>
    <property type="evidence" value="ECO:0007669"/>
    <property type="project" value="UniProtKB-UniRule"/>
</dbReference>
<evidence type="ECO:0000256" key="2">
    <source>
        <dbReference type="ARBA" id="ARBA00022771"/>
    </source>
</evidence>
<keyword evidence="3" id="KW-0862">Zinc</keyword>
<keyword evidence="8" id="KW-1185">Reference proteome</keyword>
<organism evidence="7 8">
    <name type="scientific">Pogonophryne albipinna</name>
    <dbReference type="NCBI Taxonomy" id="1090488"/>
    <lineage>
        <taxon>Eukaryota</taxon>
        <taxon>Metazoa</taxon>
        <taxon>Chordata</taxon>
        <taxon>Craniata</taxon>
        <taxon>Vertebrata</taxon>
        <taxon>Euteleostomi</taxon>
        <taxon>Actinopterygii</taxon>
        <taxon>Neopterygii</taxon>
        <taxon>Teleostei</taxon>
        <taxon>Neoteleostei</taxon>
        <taxon>Acanthomorphata</taxon>
        <taxon>Eupercaria</taxon>
        <taxon>Perciformes</taxon>
        <taxon>Notothenioidei</taxon>
        <taxon>Pogonophryne</taxon>
    </lineage>
</organism>
<dbReference type="EMBL" id="JAPTMU010000046">
    <property type="protein sequence ID" value="KAJ4923044.1"/>
    <property type="molecule type" value="Genomic_DNA"/>
</dbReference>
<dbReference type="PROSITE" id="PS50950">
    <property type="entry name" value="ZF_THAP"/>
    <property type="match status" value="1"/>
</dbReference>
<keyword evidence="1" id="KW-0479">Metal-binding</keyword>
<evidence type="ECO:0000259" key="6">
    <source>
        <dbReference type="PROSITE" id="PS50950"/>
    </source>
</evidence>